<dbReference type="Proteomes" id="UP000612956">
    <property type="component" value="Unassembled WGS sequence"/>
</dbReference>
<evidence type="ECO:0000256" key="2">
    <source>
        <dbReference type="ARBA" id="ARBA00021572"/>
    </source>
</evidence>
<sequence length="149" mass="16554">MIGLPVSEIAEPSLVPELLVSDLRRSLEFWCGLCGFTIAYRRPAEGFAYITLGGAHLMLEERGVGRNWLTGDLQVPFGRGINFQIGVAALEPILAALRDDSWPLYLEPEVKWYRVAEATEVGVRQFLVADPDGYLVRFQTSAGTRRLDG</sequence>
<evidence type="ECO:0000256" key="1">
    <source>
        <dbReference type="ARBA" id="ARBA00011051"/>
    </source>
</evidence>
<evidence type="ECO:0000313" key="6">
    <source>
        <dbReference type="Proteomes" id="UP000612956"/>
    </source>
</evidence>
<dbReference type="RefSeq" id="WP_229683840.1">
    <property type="nucleotide sequence ID" value="NZ_BMMW01000002.1"/>
</dbReference>
<dbReference type="InterPro" id="IPR004360">
    <property type="entry name" value="Glyas_Fos-R_dOase_dom"/>
</dbReference>
<dbReference type="PROSITE" id="PS51819">
    <property type="entry name" value="VOC"/>
    <property type="match status" value="1"/>
</dbReference>
<dbReference type="GO" id="GO:0046677">
    <property type="term" value="P:response to antibiotic"/>
    <property type="evidence" value="ECO:0007669"/>
    <property type="project" value="UniProtKB-KW"/>
</dbReference>
<dbReference type="EMBL" id="BMMW01000002">
    <property type="protein sequence ID" value="GGK47843.1"/>
    <property type="molecule type" value="Genomic_DNA"/>
</dbReference>
<feature type="domain" description="VOC" evidence="4">
    <location>
        <begin position="11"/>
        <end position="141"/>
    </location>
</feature>
<comment type="similarity">
    <text evidence="1">Belongs to the bleomycin resistance protein family.</text>
</comment>
<reference evidence="5" key="2">
    <citation type="submission" date="2020-09" db="EMBL/GenBank/DDBJ databases">
        <authorList>
            <person name="Sun Q."/>
            <person name="Zhou Y."/>
        </authorList>
    </citation>
    <scope>NUCLEOTIDE SEQUENCE</scope>
    <source>
        <strain evidence="5">CGMCC 4.7278</strain>
    </source>
</reference>
<proteinExistence type="inferred from homology"/>
<dbReference type="SUPFAM" id="SSF54593">
    <property type="entry name" value="Glyoxalase/Bleomycin resistance protein/Dihydroxybiphenyl dioxygenase"/>
    <property type="match status" value="1"/>
</dbReference>
<accession>A0A917QFC4</accession>
<dbReference type="AlphaFoldDB" id="A0A917QFC4"/>
<dbReference type="CDD" id="cd08349">
    <property type="entry name" value="BLMA_like"/>
    <property type="match status" value="1"/>
</dbReference>
<gene>
    <name evidence="5" type="ORF">GCM10011591_18970</name>
</gene>
<name>A0A917QFC4_9NOCA</name>
<dbReference type="Pfam" id="PF00903">
    <property type="entry name" value="Glyoxalase"/>
    <property type="match status" value="1"/>
</dbReference>
<organism evidence="5 6">
    <name type="scientific">Nocardia camponoti</name>
    <dbReference type="NCBI Taxonomy" id="1616106"/>
    <lineage>
        <taxon>Bacteria</taxon>
        <taxon>Bacillati</taxon>
        <taxon>Actinomycetota</taxon>
        <taxon>Actinomycetes</taxon>
        <taxon>Mycobacteriales</taxon>
        <taxon>Nocardiaceae</taxon>
        <taxon>Nocardia</taxon>
    </lineage>
</organism>
<evidence type="ECO:0000313" key="5">
    <source>
        <dbReference type="EMBL" id="GGK47843.1"/>
    </source>
</evidence>
<dbReference type="InterPro" id="IPR037523">
    <property type="entry name" value="VOC_core"/>
</dbReference>
<comment type="caution">
    <text evidence="5">The sequence shown here is derived from an EMBL/GenBank/DDBJ whole genome shotgun (WGS) entry which is preliminary data.</text>
</comment>
<keyword evidence="3" id="KW-0046">Antibiotic resistance</keyword>
<protein>
    <recommendedName>
        <fullName evidence="2">Bleomycin resistance protein</fullName>
    </recommendedName>
</protein>
<dbReference type="InterPro" id="IPR000335">
    <property type="entry name" value="Bleomycin-R"/>
</dbReference>
<dbReference type="InterPro" id="IPR029068">
    <property type="entry name" value="Glyas_Bleomycin-R_OHBP_Dase"/>
</dbReference>
<evidence type="ECO:0000256" key="3">
    <source>
        <dbReference type="ARBA" id="ARBA00023251"/>
    </source>
</evidence>
<keyword evidence="6" id="KW-1185">Reference proteome</keyword>
<dbReference type="Gene3D" id="3.10.180.10">
    <property type="entry name" value="2,3-Dihydroxybiphenyl 1,2-Dioxygenase, domain 1"/>
    <property type="match status" value="1"/>
</dbReference>
<evidence type="ECO:0000259" key="4">
    <source>
        <dbReference type="PROSITE" id="PS51819"/>
    </source>
</evidence>
<reference evidence="5" key="1">
    <citation type="journal article" date="2014" name="Int. J. Syst. Evol. Microbiol.">
        <title>Complete genome sequence of Corynebacterium casei LMG S-19264T (=DSM 44701T), isolated from a smear-ripened cheese.</title>
        <authorList>
            <consortium name="US DOE Joint Genome Institute (JGI-PGF)"/>
            <person name="Walter F."/>
            <person name="Albersmeier A."/>
            <person name="Kalinowski J."/>
            <person name="Ruckert C."/>
        </authorList>
    </citation>
    <scope>NUCLEOTIDE SEQUENCE</scope>
    <source>
        <strain evidence="5">CGMCC 4.7278</strain>
    </source>
</reference>